<dbReference type="Proteomes" id="UP000182412">
    <property type="component" value="Unassembled WGS sequence"/>
</dbReference>
<keyword evidence="1" id="KW-1133">Transmembrane helix</keyword>
<keyword evidence="1" id="KW-0472">Membrane</keyword>
<protein>
    <submittedName>
        <fullName evidence="2">Uncharacterized protein</fullName>
    </submittedName>
</protein>
<dbReference type="AlphaFoldDB" id="A0A1H0S4K8"/>
<reference evidence="2 3" key="1">
    <citation type="submission" date="2016-10" db="EMBL/GenBank/DDBJ databases">
        <authorList>
            <person name="de Groot N.N."/>
        </authorList>
    </citation>
    <scope>NUCLEOTIDE SEQUENCE [LARGE SCALE GENOMIC DNA]</scope>
    <source>
        <strain evidence="2 3">S137</strain>
    </source>
</reference>
<gene>
    <name evidence="2" type="ORF">SAMN05216366_11557</name>
</gene>
<name>A0A1H0S4K8_SELRU</name>
<evidence type="ECO:0000256" key="1">
    <source>
        <dbReference type="SAM" id="Phobius"/>
    </source>
</evidence>
<feature type="transmembrane region" description="Helical" evidence="1">
    <location>
        <begin position="27"/>
        <end position="48"/>
    </location>
</feature>
<evidence type="ECO:0000313" key="3">
    <source>
        <dbReference type="Proteomes" id="UP000182412"/>
    </source>
</evidence>
<dbReference type="RefSeq" id="WP_176756759.1">
    <property type="nucleotide sequence ID" value="NZ_FNJQ01000015.1"/>
</dbReference>
<keyword evidence="1" id="KW-0812">Transmembrane</keyword>
<sequence>MFHLSGYYRTLRQYLATPKGAHDSRDYARALLIMLLTMVVVCLILYFVGGVSL</sequence>
<evidence type="ECO:0000313" key="2">
    <source>
        <dbReference type="EMBL" id="SDP36624.1"/>
    </source>
</evidence>
<accession>A0A1H0S4K8</accession>
<dbReference type="EMBL" id="FNJQ01000015">
    <property type="protein sequence ID" value="SDP36624.1"/>
    <property type="molecule type" value="Genomic_DNA"/>
</dbReference>
<proteinExistence type="predicted"/>
<organism evidence="2 3">
    <name type="scientific">Selenomonas ruminantium</name>
    <dbReference type="NCBI Taxonomy" id="971"/>
    <lineage>
        <taxon>Bacteria</taxon>
        <taxon>Bacillati</taxon>
        <taxon>Bacillota</taxon>
        <taxon>Negativicutes</taxon>
        <taxon>Selenomonadales</taxon>
        <taxon>Selenomonadaceae</taxon>
        <taxon>Selenomonas</taxon>
    </lineage>
</organism>